<reference evidence="2 3" key="1">
    <citation type="submission" date="2021-07" db="EMBL/GenBank/DDBJ databases">
        <title>Alteriqipengyuania abyssalis NZ-12B nov, sp.nov isolated from deep sea sponge in pacific ocean.</title>
        <authorList>
            <person name="Tareen S."/>
            <person name="Wink J."/>
        </authorList>
    </citation>
    <scope>NUCLEOTIDE SEQUENCE [LARGE SCALE GENOMIC DNA]</scope>
    <source>
        <strain evidence="2 3">NZ-12B</strain>
    </source>
</reference>
<organism evidence="2 3">
    <name type="scientific">Alteriqipengyuania abyssalis</name>
    <dbReference type="NCBI Taxonomy" id="2860200"/>
    <lineage>
        <taxon>Bacteria</taxon>
        <taxon>Pseudomonadati</taxon>
        <taxon>Pseudomonadota</taxon>
        <taxon>Alphaproteobacteria</taxon>
        <taxon>Sphingomonadales</taxon>
        <taxon>Erythrobacteraceae</taxon>
        <taxon>Alteriqipengyuania</taxon>
    </lineage>
</organism>
<evidence type="ECO:0000256" key="1">
    <source>
        <dbReference type="SAM" id="SignalP"/>
    </source>
</evidence>
<dbReference type="PANTHER" id="PTHR40590">
    <property type="entry name" value="CYTOPLASMIC PROTEIN-RELATED"/>
    <property type="match status" value="1"/>
</dbReference>
<feature type="signal peptide" evidence="1">
    <location>
        <begin position="1"/>
        <end position="19"/>
    </location>
</feature>
<gene>
    <name evidence="2" type="ORF">KYN89_03200</name>
</gene>
<accession>A0ABS7PAF5</accession>
<keyword evidence="3" id="KW-1185">Reference proteome</keyword>
<comment type="caution">
    <text evidence="2">The sequence shown here is derived from an EMBL/GenBank/DDBJ whole genome shotgun (WGS) entry which is preliminary data.</text>
</comment>
<proteinExistence type="predicted"/>
<dbReference type="InterPro" id="IPR002816">
    <property type="entry name" value="TraB/PrgY/GumN_fam"/>
</dbReference>
<dbReference type="PROSITE" id="PS51257">
    <property type="entry name" value="PROKAR_LIPOPROTEIN"/>
    <property type="match status" value="1"/>
</dbReference>
<dbReference type="Proteomes" id="UP000759298">
    <property type="component" value="Unassembled WGS sequence"/>
</dbReference>
<evidence type="ECO:0000313" key="3">
    <source>
        <dbReference type="Proteomes" id="UP000759298"/>
    </source>
</evidence>
<protein>
    <submittedName>
        <fullName evidence="2">TraB/GumN family protein</fullName>
    </submittedName>
</protein>
<dbReference type="EMBL" id="JAHWXP010000001">
    <property type="protein sequence ID" value="MBY8336044.1"/>
    <property type="molecule type" value="Genomic_DNA"/>
</dbReference>
<name>A0ABS7PAF5_9SPHN</name>
<keyword evidence="1" id="KW-0732">Signal</keyword>
<evidence type="ECO:0000313" key="2">
    <source>
        <dbReference type="EMBL" id="MBY8336044.1"/>
    </source>
</evidence>
<dbReference type="PANTHER" id="PTHR40590:SF1">
    <property type="entry name" value="CYTOPLASMIC PROTEIN"/>
    <property type="match status" value="1"/>
</dbReference>
<feature type="chain" id="PRO_5046977470" evidence="1">
    <location>
        <begin position="20"/>
        <end position="296"/>
    </location>
</feature>
<dbReference type="InterPro" id="IPR047111">
    <property type="entry name" value="YbaP-like"/>
</dbReference>
<dbReference type="Pfam" id="PF01963">
    <property type="entry name" value="TraB_PrgY_gumN"/>
    <property type="match status" value="1"/>
</dbReference>
<sequence>MTMRAAILALLALLVAACGQPDKQPPVAPDEPNPLLWEIARADGTSAGWLIGTIHALPDGVEWRTPALDNAVAQAGVLAVEIAELDDGRAVASAFKPLAYSPGQPPLLSRVPPDQRESLTALVADTPYGLDDFRGIESWGAALILAQSIDSGADAANGIDRALIRDFNGRRVVELEGAARQFAVFDGLSERAQRAMLGAIVEEAEADSDQRQRPIRLYLQGDEAGLAALTREGLLADDEIREALLERRNAAWMPRIIRLLESDSHPLIAVGAAHMVGKGGLVALIEAKGYTVRRVR</sequence>
<dbReference type="CDD" id="cd14789">
    <property type="entry name" value="Tiki"/>
    <property type="match status" value="1"/>
</dbReference>